<evidence type="ECO:0000313" key="3">
    <source>
        <dbReference type="Proteomes" id="UP000825935"/>
    </source>
</evidence>
<evidence type="ECO:0000313" key="2">
    <source>
        <dbReference type="EMBL" id="KAH7292403.1"/>
    </source>
</evidence>
<organism evidence="2 3">
    <name type="scientific">Ceratopteris richardii</name>
    <name type="common">Triangle waterfern</name>
    <dbReference type="NCBI Taxonomy" id="49495"/>
    <lineage>
        <taxon>Eukaryota</taxon>
        <taxon>Viridiplantae</taxon>
        <taxon>Streptophyta</taxon>
        <taxon>Embryophyta</taxon>
        <taxon>Tracheophyta</taxon>
        <taxon>Polypodiopsida</taxon>
        <taxon>Polypodiidae</taxon>
        <taxon>Polypodiales</taxon>
        <taxon>Pteridineae</taxon>
        <taxon>Pteridaceae</taxon>
        <taxon>Parkerioideae</taxon>
        <taxon>Ceratopteris</taxon>
    </lineage>
</organism>
<accession>A0A8T2RA86</accession>
<feature type="region of interest" description="Disordered" evidence="1">
    <location>
        <begin position="124"/>
        <end position="176"/>
    </location>
</feature>
<feature type="region of interest" description="Disordered" evidence="1">
    <location>
        <begin position="214"/>
        <end position="257"/>
    </location>
</feature>
<comment type="caution">
    <text evidence="2">The sequence shown here is derived from an EMBL/GenBank/DDBJ whole genome shotgun (WGS) entry which is preliminary data.</text>
</comment>
<reference evidence="2" key="1">
    <citation type="submission" date="2021-08" db="EMBL/GenBank/DDBJ databases">
        <title>WGS assembly of Ceratopteris richardii.</title>
        <authorList>
            <person name="Marchant D.B."/>
            <person name="Chen G."/>
            <person name="Jenkins J."/>
            <person name="Shu S."/>
            <person name="Leebens-Mack J."/>
            <person name="Grimwood J."/>
            <person name="Schmutz J."/>
            <person name="Soltis P."/>
            <person name="Soltis D."/>
            <person name="Chen Z.-H."/>
        </authorList>
    </citation>
    <scope>NUCLEOTIDE SEQUENCE</scope>
    <source>
        <strain evidence="2">Whitten #5841</strain>
        <tissue evidence="2">Leaf</tissue>
    </source>
</reference>
<gene>
    <name evidence="2" type="ORF">KP509_29G066300</name>
</gene>
<protein>
    <submittedName>
        <fullName evidence="2">Uncharacterized protein</fullName>
    </submittedName>
</protein>
<name>A0A8T2RA86_CERRI</name>
<dbReference type="Proteomes" id="UP000825935">
    <property type="component" value="Chromosome 29"/>
</dbReference>
<feature type="compositionally biased region" description="Polar residues" evidence="1">
    <location>
        <begin position="366"/>
        <end position="377"/>
    </location>
</feature>
<feature type="region of interest" description="Disordered" evidence="1">
    <location>
        <begin position="309"/>
        <end position="329"/>
    </location>
</feature>
<feature type="region of interest" description="Disordered" evidence="1">
    <location>
        <begin position="342"/>
        <end position="377"/>
    </location>
</feature>
<evidence type="ECO:0000256" key="1">
    <source>
        <dbReference type="SAM" id="MobiDB-lite"/>
    </source>
</evidence>
<feature type="compositionally biased region" description="Basic and acidic residues" evidence="1">
    <location>
        <begin position="309"/>
        <end position="319"/>
    </location>
</feature>
<dbReference type="AlphaFoldDB" id="A0A8T2RA86"/>
<sequence length="566" mass="63438">MMKEIPSFDAKRYFADLDDRALTVLRSNDRHDEIPDGAKLDNSEGDLPLTPLSEIYMSGRARNGGTRQMRAPASRAELQRPEAPLSTRQTAEKIGATKSSRGGEKAHALSPSMRLSSFLSKFKLSSDSKAKAGQSTTPKPARASASSFTRQEPVTPPKGCMPSSSTSISPRVKTPSPRAGRFLLRALSSSSSQSNPLPKTIGPMQHRVTIAASTPVSPAGSDPYSPTTHSASTTPTSRRSMRSFHRSAYSPVSHSGTVEWRRSVEQSRNRSLSAHLPSIRRRIRAYLMPEKLHPNSKEYSHVLDETSAHERTIRRSEQHHPHHRKQQNIFDAIDIRLGDEKSRRQQAISPSPAHQGHPTHAVIQKLPSSTMTARDQQMQWRRKLEMWGRDERARRRAAREEAEEDDIEVAERLLRVVKEHQYTMSPHRSYTKPNHRSAQQQSSHHSRTPKRFQEGGESAGDGVRGNVLLENGINVSRKSKRNSISPSPFRGSSPARFPIHAHKTENTTNSTSKWNQDGDFAYAYDSDSSSDLFEIETLNAFTYVAAQYRPRDLPIYSTRSPLRHDA</sequence>
<dbReference type="EMBL" id="CM035434">
    <property type="protein sequence ID" value="KAH7292403.1"/>
    <property type="molecule type" value="Genomic_DNA"/>
</dbReference>
<proteinExistence type="predicted"/>
<feature type="compositionally biased region" description="Low complexity" evidence="1">
    <location>
        <begin position="223"/>
        <end position="238"/>
    </location>
</feature>
<keyword evidence="3" id="KW-1185">Reference proteome</keyword>
<feature type="region of interest" description="Disordered" evidence="1">
    <location>
        <begin position="58"/>
        <end position="112"/>
    </location>
</feature>
<feature type="compositionally biased region" description="Polar residues" evidence="1">
    <location>
        <begin position="133"/>
        <end position="152"/>
    </location>
</feature>
<feature type="region of interest" description="Disordered" evidence="1">
    <location>
        <begin position="422"/>
        <end position="498"/>
    </location>
</feature>
<dbReference type="OrthoDB" id="1931261at2759"/>